<protein>
    <submittedName>
        <fullName evidence="2">Uncharacterized protein</fullName>
    </submittedName>
</protein>
<feature type="compositionally biased region" description="Low complexity" evidence="1">
    <location>
        <begin position="1"/>
        <end position="15"/>
    </location>
</feature>
<sequence>MRPAAAPASGPSRPGLFLGPNTRLDPAAAGSAGADQRARGKDQRPPKHHLQHGAQERGFHVLVLDPGDHPELDEHHDHRDRGCGPEIGDEIGQGMAEAARRGHHPRGKATFQRAAAAGDHAVVMRGLGEAHRDAGAGGRGKPDQQRGMRVLCGEGGGEDRRQRRDRAVHQPGQPGLHPGQDELAIGGAVLLGPGVPGQMLGLERLGLLLMALFGGSQIAQELAGVGIRAALRRAGVEIGRFALHRLGLAAHRLEREIGAEPDRLARIEPRNMFAPDQRDHLAEAGAVALDQAAAVLVLLGGHAVEDRGRGRVLLAQLLGIKAVDARVVLLGGDREGENFLLGQFRETAAGGESGDHRDVLI</sequence>
<name>A0A644T228_9ZZZZ</name>
<evidence type="ECO:0000256" key="1">
    <source>
        <dbReference type="SAM" id="MobiDB-lite"/>
    </source>
</evidence>
<feature type="compositionally biased region" description="Basic and acidic residues" evidence="1">
    <location>
        <begin position="36"/>
        <end position="45"/>
    </location>
</feature>
<organism evidence="2">
    <name type="scientific">bioreactor metagenome</name>
    <dbReference type="NCBI Taxonomy" id="1076179"/>
    <lineage>
        <taxon>unclassified sequences</taxon>
        <taxon>metagenomes</taxon>
        <taxon>ecological metagenomes</taxon>
    </lineage>
</organism>
<feature type="region of interest" description="Disordered" evidence="1">
    <location>
        <begin position="131"/>
        <end position="180"/>
    </location>
</feature>
<accession>A0A644T228</accession>
<evidence type="ECO:0000313" key="2">
    <source>
        <dbReference type="EMBL" id="MPL60884.1"/>
    </source>
</evidence>
<dbReference type="EMBL" id="VSSQ01000013">
    <property type="protein sequence ID" value="MPL60884.1"/>
    <property type="molecule type" value="Genomic_DNA"/>
</dbReference>
<feature type="compositionally biased region" description="Basic and acidic residues" evidence="1">
    <location>
        <begin position="157"/>
        <end position="168"/>
    </location>
</feature>
<reference evidence="2" key="1">
    <citation type="submission" date="2019-08" db="EMBL/GenBank/DDBJ databases">
        <authorList>
            <person name="Kucharzyk K."/>
            <person name="Murdoch R.W."/>
            <person name="Higgins S."/>
            <person name="Loffler F."/>
        </authorList>
    </citation>
    <scope>NUCLEOTIDE SEQUENCE</scope>
</reference>
<comment type="caution">
    <text evidence="2">The sequence shown here is derived from an EMBL/GenBank/DDBJ whole genome shotgun (WGS) entry which is preliminary data.</text>
</comment>
<feature type="region of interest" description="Disordered" evidence="1">
    <location>
        <begin position="1"/>
        <end position="90"/>
    </location>
</feature>
<gene>
    <name evidence="2" type="ORF">SDC9_06447</name>
</gene>
<feature type="compositionally biased region" description="Basic and acidic residues" evidence="1">
    <location>
        <begin position="66"/>
        <end position="83"/>
    </location>
</feature>
<dbReference type="AlphaFoldDB" id="A0A644T228"/>
<proteinExistence type="predicted"/>
<feature type="compositionally biased region" description="Basic and acidic residues" evidence="1">
    <location>
        <begin position="131"/>
        <end position="146"/>
    </location>
</feature>